<dbReference type="EC" id="2.7.12.2" evidence="6"/>
<dbReference type="InterPro" id="IPR000719">
    <property type="entry name" value="Prot_kinase_dom"/>
</dbReference>
<evidence type="ECO:0000256" key="8">
    <source>
        <dbReference type="ARBA" id="ARBA00049299"/>
    </source>
</evidence>
<evidence type="ECO:0000256" key="6">
    <source>
        <dbReference type="ARBA" id="ARBA00038999"/>
    </source>
</evidence>
<evidence type="ECO:0000256" key="5">
    <source>
        <dbReference type="ARBA" id="ARBA00038035"/>
    </source>
</evidence>
<dbReference type="SMART" id="SM00220">
    <property type="entry name" value="S_TKc"/>
    <property type="match status" value="1"/>
</dbReference>
<name>A0A7S1KPD3_9EUKA</name>
<feature type="binding site" evidence="10">
    <location>
        <position position="1382"/>
    </location>
    <ligand>
        <name>ATP</name>
        <dbReference type="ChEBI" id="CHEBI:30616"/>
    </ligand>
</feature>
<proteinExistence type="inferred from homology"/>
<feature type="compositionally biased region" description="Low complexity" evidence="11">
    <location>
        <begin position="128"/>
        <end position="145"/>
    </location>
</feature>
<feature type="compositionally biased region" description="Low complexity" evidence="11">
    <location>
        <begin position="455"/>
        <end position="468"/>
    </location>
</feature>
<keyword evidence="4 10" id="KW-0067">ATP-binding</keyword>
<feature type="compositionally biased region" description="Low complexity" evidence="11">
    <location>
        <begin position="24"/>
        <end position="34"/>
    </location>
</feature>
<evidence type="ECO:0000256" key="1">
    <source>
        <dbReference type="ARBA" id="ARBA00022679"/>
    </source>
</evidence>
<feature type="compositionally biased region" description="Low complexity" evidence="11">
    <location>
        <begin position="511"/>
        <end position="538"/>
    </location>
</feature>
<dbReference type="InterPro" id="IPR011043">
    <property type="entry name" value="Gal_Oxase/kelch_b-propeller"/>
</dbReference>
<feature type="compositionally biased region" description="Low complexity" evidence="11">
    <location>
        <begin position="1114"/>
        <end position="1135"/>
    </location>
</feature>
<protein>
    <recommendedName>
        <fullName evidence="6">mitogen-activated protein kinase kinase</fullName>
        <ecNumber evidence="6">2.7.12.2</ecNumber>
    </recommendedName>
</protein>
<comment type="catalytic activity">
    <reaction evidence="8">
        <text>L-threonyl-[protein] + ATP = O-phospho-L-threonyl-[protein] + ADP + H(+)</text>
        <dbReference type="Rhea" id="RHEA:46608"/>
        <dbReference type="Rhea" id="RHEA-COMP:11060"/>
        <dbReference type="Rhea" id="RHEA-COMP:11605"/>
        <dbReference type="ChEBI" id="CHEBI:15378"/>
        <dbReference type="ChEBI" id="CHEBI:30013"/>
        <dbReference type="ChEBI" id="CHEBI:30616"/>
        <dbReference type="ChEBI" id="CHEBI:61977"/>
        <dbReference type="ChEBI" id="CHEBI:456216"/>
        <dbReference type="EC" id="2.7.12.2"/>
    </reaction>
</comment>
<feature type="compositionally biased region" description="Basic residues" evidence="11">
    <location>
        <begin position="213"/>
        <end position="228"/>
    </location>
</feature>
<feature type="compositionally biased region" description="Polar residues" evidence="11">
    <location>
        <begin position="803"/>
        <end position="817"/>
    </location>
</feature>
<reference evidence="13" key="1">
    <citation type="submission" date="2021-01" db="EMBL/GenBank/DDBJ databases">
        <authorList>
            <person name="Corre E."/>
            <person name="Pelletier E."/>
            <person name="Niang G."/>
            <person name="Scheremetjew M."/>
            <person name="Finn R."/>
            <person name="Kale V."/>
            <person name="Holt S."/>
            <person name="Cochrane G."/>
            <person name="Meng A."/>
            <person name="Brown T."/>
            <person name="Cohen L."/>
        </authorList>
    </citation>
    <scope>NUCLEOTIDE SEQUENCE</scope>
    <source>
        <strain evidence="13">WS</strain>
    </source>
</reference>
<keyword evidence="1" id="KW-0808">Transferase</keyword>
<dbReference type="SUPFAM" id="SSF50965">
    <property type="entry name" value="Galactose oxidase, central domain"/>
    <property type="match status" value="2"/>
</dbReference>
<dbReference type="GO" id="GO:0004708">
    <property type="term" value="F:MAP kinase kinase activity"/>
    <property type="evidence" value="ECO:0007669"/>
    <property type="project" value="UniProtKB-EC"/>
</dbReference>
<dbReference type="SUPFAM" id="SSF56112">
    <property type="entry name" value="Protein kinase-like (PK-like)"/>
    <property type="match status" value="1"/>
</dbReference>
<feature type="region of interest" description="Disordered" evidence="11">
    <location>
        <begin position="995"/>
        <end position="1157"/>
    </location>
</feature>
<feature type="compositionally biased region" description="Polar residues" evidence="11">
    <location>
        <begin position="1094"/>
        <end position="1113"/>
    </location>
</feature>
<feature type="region of interest" description="Disordered" evidence="11">
    <location>
        <begin position="1"/>
        <end position="34"/>
    </location>
</feature>
<organism evidence="13">
    <name type="scientific">Percolomonas cosmopolitus</name>
    <dbReference type="NCBI Taxonomy" id="63605"/>
    <lineage>
        <taxon>Eukaryota</taxon>
        <taxon>Discoba</taxon>
        <taxon>Heterolobosea</taxon>
        <taxon>Tetramitia</taxon>
        <taxon>Eutetramitia</taxon>
        <taxon>Percolomonadidae</taxon>
        <taxon>Percolomonas</taxon>
    </lineage>
</organism>
<evidence type="ECO:0000256" key="7">
    <source>
        <dbReference type="ARBA" id="ARBA00049014"/>
    </source>
</evidence>
<feature type="region of interest" description="Disordered" evidence="11">
    <location>
        <begin position="165"/>
        <end position="412"/>
    </location>
</feature>
<evidence type="ECO:0000313" key="13">
    <source>
        <dbReference type="EMBL" id="CAD9080843.1"/>
    </source>
</evidence>
<dbReference type="Gene3D" id="2.120.10.80">
    <property type="entry name" value="Kelch-type beta propeller"/>
    <property type="match status" value="2"/>
</dbReference>
<dbReference type="Gene3D" id="1.10.510.10">
    <property type="entry name" value="Transferase(Phosphotransferase) domain 1"/>
    <property type="match status" value="1"/>
</dbReference>
<dbReference type="PANTHER" id="PTHR48013:SF9">
    <property type="entry name" value="DUAL SPECIFICITY MITOGEN-ACTIVATED PROTEIN KINASE KINASE 5"/>
    <property type="match status" value="1"/>
</dbReference>
<dbReference type="EMBL" id="HBGD01004919">
    <property type="protein sequence ID" value="CAD9080843.1"/>
    <property type="molecule type" value="Transcribed_RNA"/>
</dbReference>
<evidence type="ECO:0000259" key="12">
    <source>
        <dbReference type="PROSITE" id="PS50011"/>
    </source>
</evidence>
<comment type="catalytic activity">
    <reaction evidence="7">
        <text>L-seryl-[protein] + ATP = O-phospho-L-seryl-[protein] + ADP + H(+)</text>
        <dbReference type="Rhea" id="RHEA:17989"/>
        <dbReference type="Rhea" id="RHEA-COMP:9863"/>
        <dbReference type="Rhea" id="RHEA-COMP:11604"/>
        <dbReference type="ChEBI" id="CHEBI:15378"/>
        <dbReference type="ChEBI" id="CHEBI:29999"/>
        <dbReference type="ChEBI" id="CHEBI:30616"/>
        <dbReference type="ChEBI" id="CHEBI:83421"/>
        <dbReference type="ChEBI" id="CHEBI:456216"/>
        <dbReference type="EC" id="2.7.12.2"/>
    </reaction>
</comment>
<dbReference type="Gene3D" id="3.30.200.20">
    <property type="entry name" value="Phosphorylase Kinase, domain 1"/>
    <property type="match status" value="1"/>
</dbReference>
<dbReference type="PROSITE" id="PS50011">
    <property type="entry name" value="PROTEIN_KINASE_DOM"/>
    <property type="match status" value="1"/>
</dbReference>
<sequence length="1647" mass="181517">MPSSTPKKSSSKRGHAHSSKKKVLSVSTASSSTHHVAGVHYQQMASAISQQQHGDIPSPSFHIQTQVDSMPQQHVYHHGNATPLGSGGSFQSPHSRGGINAASCGSNGSTHSRISSLGSAHTTGSNNSLSPHSSRGSYSSTTSGGQPKRHNYFIASSDSPQAHLYTINSSPIPPSSSASVGVSATISGRGSAGSAGSSSGSHKKSKGSSSGRSKSRGKSGIRRRRPKKSTVESPQTKMHPRSVISSHHQSRMVASPQQPRSAERRIPSSPKSPTAPNTTVRRIRTASNAGGTISPSTTASITRVSAVNSAVNANTRNSRSTGNSESSSPLSPRFVINTAATVSAISIDSQESDESNPPGPSTQNSNSMTATPSTNRDDTSQKASISSPNHARPRSNSESQRSNDGRYNIAYYPGQQHLFKSVDGNSFVGEDKNTATRHSSEQGNADRNSQHQNESKPPTTPLTSTSWSEDSRFNFSPNDKRQSVDSSEDVAPPSPFLRASARSHTGSTHLSRPSSVNRYSHSSSRSSASVSRSAHYNSIGHHNPHSSHSSFARGGALHLHSSFRSSSASTHYSPHNFSAHQPTLNLLDSTPLPHMHNSIPVCTIDQSRHLPHLVSRNFLHFVQYDYNTDTWNELGKPPRKRRKSFMLHQAANSARRETALSVVCRKETMNQNERLYVVSSMRKTSILEYDFSNNKWKKFKLNGLSKELKKKGPFFPGHTIVYDEHTDQSFLFGGFEKRLQAKDRKSSDANTNSLFRINFKTRVYEELNVPQKDDFGIILAPVLRSHHSACLWVPSMDAASEILQQQQKETGTPSSIDSEQHSSFHHRSLSNSETPNSMSMRYMVVFGGESLSGIILKDVWLFDLKTLKWSKMESTNPCTISRGSKGHRACCVGDKMFVACTQVMSTSFDTENPEPCTFLSMHQLDLRTRTWSYIDLSISISAQTICGLFCIPFETLKYPYPSCIIVTDSGLHILSQGNRRGSAKKSQRKIRTVSLISATSNSSRESKEEEVIIDENSSPTPFKRQRSHSTPTWKPSHQSDSSFTNSYHSGHVVGSANSPSSPSTPMSPGGITTGSIATAVNVGRPNRPVVAPLQDSQTASDFSDLTSSGSMEESSNSSASAANALKQASALQAAKHTATRDSLTSLDSHPSSEDKNVRGSIFNKVTIERLNPQLAKFLYNFQQQERRLSLQKAESLDTRIPSRPQLKRKSSRFMVNGQDGKTYTVEIIGDQEGTPETIPSGNMPAVKTPAPALGNFGIGFDLNSTAGAEDIPNQGAPIDLKIQFNIDPNSKTGQGMTFKTESGTFFCHDIRITEHGITSVPRSMRLSMRKSYRNSTMQALLEREEYNIDFDDLEEIRQLGYGASSKVFLVQHRETGKEYAMKVMGCEEDFQPELIISEIKAFFRCRKSPYIVSFHQAYYIEQEIHMLLEYLDEGSLGDSISTHGRMPEAVIGCIAVRVLKGLIHLHEKRIIHRDIKPENILFNKKGMVKIGDFGLIGYKDSRMSIRHSFESETTHFDTPKGTYVYMSPERFEGRKYSYNSDVWSFGMTLVKLRTGQLPFETCGSYWKLVQEMKTIRNLTLDTSVFSKGFSDLIYKCIIFDPHKRPTSAELLNDPWIQHFEQMGDEENAKNLAKWVSILHSEKGSQHK</sequence>
<evidence type="ECO:0000256" key="3">
    <source>
        <dbReference type="ARBA" id="ARBA00022777"/>
    </source>
</evidence>
<feature type="domain" description="Protein kinase" evidence="12">
    <location>
        <begin position="1353"/>
        <end position="1616"/>
    </location>
</feature>
<feature type="compositionally biased region" description="Polar residues" evidence="11">
    <location>
        <begin position="441"/>
        <end position="452"/>
    </location>
</feature>
<evidence type="ECO:0000256" key="4">
    <source>
        <dbReference type="ARBA" id="ARBA00022840"/>
    </source>
</evidence>
<feature type="compositionally biased region" description="Low complexity" evidence="11">
    <location>
        <begin position="312"/>
        <end position="328"/>
    </location>
</feature>
<accession>A0A7S1KPD3</accession>
<dbReference type="InterPro" id="IPR017441">
    <property type="entry name" value="Protein_kinase_ATP_BS"/>
</dbReference>
<feature type="region of interest" description="Disordered" evidence="11">
    <location>
        <begin position="424"/>
        <end position="552"/>
    </location>
</feature>
<feature type="compositionally biased region" description="Polar residues" evidence="11">
    <location>
        <begin position="1140"/>
        <end position="1149"/>
    </location>
</feature>
<evidence type="ECO:0000256" key="2">
    <source>
        <dbReference type="ARBA" id="ARBA00022741"/>
    </source>
</evidence>
<evidence type="ECO:0000256" key="10">
    <source>
        <dbReference type="PROSITE-ProRule" id="PRU10141"/>
    </source>
</evidence>
<feature type="compositionally biased region" description="Polar residues" evidence="11">
    <location>
        <begin position="1028"/>
        <end position="1048"/>
    </location>
</feature>
<feature type="compositionally biased region" description="Polar residues" evidence="11">
    <location>
        <begin position="361"/>
        <end position="374"/>
    </location>
</feature>
<feature type="compositionally biased region" description="Polar residues" evidence="11">
    <location>
        <begin position="381"/>
        <end position="402"/>
    </location>
</feature>
<comment type="catalytic activity">
    <reaction evidence="9">
        <text>L-tyrosyl-[protein] + ATP = O-phospho-L-tyrosyl-[protein] + ADP + H(+)</text>
        <dbReference type="Rhea" id="RHEA:10596"/>
        <dbReference type="Rhea" id="RHEA-COMP:10136"/>
        <dbReference type="Rhea" id="RHEA-COMP:20101"/>
        <dbReference type="ChEBI" id="CHEBI:15378"/>
        <dbReference type="ChEBI" id="CHEBI:30616"/>
        <dbReference type="ChEBI" id="CHEBI:46858"/>
        <dbReference type="ChEBI" id="CHEBI:61978"/>
        <dbReference type="ChEBI" id="CHEBI:456216"/>
        <dbReference type="EC" id="2.7.12.2"/>
    </reaction>
</comment>
<evidence type="ECO:0000256" key="11">
    <source>
        <dbReference type="SAM" id="MobiDB-lite"/>
    </source>
</evidence>
<keyword evidence="3" id="KW-0418">Kinase</keyword>
<dbReference type="Pfam" id="PF00069">
    <property type="entry name" value="Pkinase"/>
    <property type="match status" value="1"/>
</dbReference>
<feature type="compositionally biased region" description="Low complexity" evidence="11">
    <location>
        <begin position="1054"/>
        <end position="1075"/>
    </location>
</feature>
<dbReference type="PANTHER" id="PTHR48013">
    <property type="entry name" value="DUAL SPECIFICITY MITOGEN-ACTIVATED PROTEIN KINASE KINASE 5-RELATED"/>
    <property type="match status" value="1"/>
</dbReference>
<dbReference type="PROSITE" id="PS00107">
    <property type="entry name" value="PROTEIN_KINASE_ATP"/>
    <property type="match status" value="1"/>
</dbReference>
<dbReference type="InterPro" id="IPR008271">
    <property type="entry name" value="Ser/Thr_kinase_AS"/>
</dbReference>
<feature type="region of interest" description="Disordered" evidence="11">
    <location>
        <begin position="803"/>
        <end position="832"/>
    </location>
</feature>
<dbReference type="InterPro" id="IPR011009">
    <property type="entry name" value="Kinase-like_dom_sf"/>
</dbReference>
<dbReference type="InterPro" id="IPR015915">
    <property type="entry name" value="Kelch-typ_b-propeller"/>
</dbReference>
<keyword evidence="2 10" id="KW-0547">Nucleotide-binding</keyword>
<feature type="compositionally biased region" description="Polar residues" evidence="11">
    <location>
        <begin position="269"/>
        <end position="311"/>
    </location>
</feature>
<dbReference type="PROSITE" id="PS00108">
    <property type="entry name" value="PROTEIN_KINASE_ST"/>
    <property type="match status" value="1"/>
</dbReference>
<comment type="similarity">
    <text evidence="5">Belongs to the protein kinase superfamily. STE Ser/Thr protein kinase family. MAP kinase kinase subfamily.</text>
</comment>
<feature type="compositionally biased region" description="Polar residues" evidence="11">
    <location>
        <begin position="338"/>
        <end position="349"/>
    </location>
</feature>
<dbReference type="GO" id="GO:0005524">
    <property type="term" value="F:ATP binding"/>
    <property type="evidence" value="ECO:0007669"/>
    <property type="project" value="UniProtKB-UniRule"/>
</dbReference>
<evidence type="ECO:0000256" key="9">
    <source>
        <dbReference type="ARBA" id="ARBA00051693"/>
    </source>
</evidence>
<feature type="region of interest" description="Disordered" evidence="11">
    <location>
        <begin position="75"/>
        <end position="153"/>
    </location>
</feature>
<gene>
    <name evidence="13" type="ORF">PCOS0759_LOCUS4083</name>
</gene>
<feature type="compositionally biased region" description="Basic residues" evidence="11">
    <location>
        <begin position="9"/>
        <end position="23"/>
    </location>
</feature>
<feature type="compositionally biased region" description="Basic and acidic residues" evidence="11">
    <location>
        <begin position="429"/>
        <end position="440"/>
    </location>
</feature>
<feature type="compositionally biased region" description="Polar residues" evidence="11">
    <location>
        <begin position="103"/>
        <end position="127"/>
    </location>
</feature>
<feature type="compositionally biased region" description="Low complexity" evidence="11">
    <location>
        <begin position="175"/>
        <end position="200"/>
    </location>
</feature>